<evidence type="ECO:0000256" key="6">
    <source>
        <dbReference type="PROSITE-ProRule" id="PRU00047"/>
    </source>
</evidence>
<protein>
    <recommendedName>
        <fullName evidence="9">CCHC-type domain-containing protein</fullName>
    </recommendedName>
</protein>
<dbReference type="Pfam" id="PF00098">
    <property type="entry name" value="zf-CCHC"/>
    <property type="match status" value="1"/>
</dbReference>
<dbReference type="InterPro" id="IPR012923">
    <property type="entry name" value="Csm3"/>
</dbReference>
<dbReference type="EMBL" id="KZ155771">
    <property type="protein sequence ID" value="OUS49672.1"/>
    <property type="molecule type" value="Genomic_DNA"/>
</dbReference>
<comment type="subcellular location">
    <subcellularLocation>
        <location evidence="1 7">Nucleus</location>
    </subcellularLocation>
</comment>
<dbReference type="GO" id="GO:0043111">
    <property type="term" value="P:replication fork arrest"/>
    <property type="evidence" value="ECO:0007669"/>
    <property type="project" value="TreeGrafter"/>
</dbReference>
<keyword evidence="5 7" id="KW-0131">Cell cycle</keyword>
<dbReference type="SMART" id="SM00343">
    <property type="entry name" value="ZnF_C2HC"/>
    <property type="match status" value="1"/>
</dbReference>
<evidence type="ECO:0000259" key="9">
    <source>
        <dbReference type="PROSITE" id="PS50158"/>
    </source>
</evidence>
<evidence type="ECO:0000313" key="10">
    <source>
        <dbReference type="EMBL" id="OUS49672.1"/>
    </source>
</evidence>
<dbReference type="PANTHER" id="PTHR13220:SF11">
    <property type="entry name" value="TIMELESS-INTERACTING PROTEIN"/>
    <property type="match status" value="1"/>
</dbReference>
<feature type="compositionally biased region" description="Acidic residues" evidence="8">
    <location>
        <begin position="243"/>
        <end position="262"/>
    </location>
</feature>
<dbReference type="GO" id="GO:0000076">
    <property type="term" value="P:DNA replication checkpoint signaling"/>
    <property type="evidence" value="ECO:0007669"/>
    <property type="project" value="UniProtKB-UniRule"/>
</dbReference>
<feature type="region of interest" description="Disordered" evidence="8">
    <location>
        <begin position="1"/>
        <end position="63"/>
    </location>
</feature>
<feature type="compositionally biased region" description="Basic residues" evidence="8">
    <location>
        <begin position="311"/>
        <end position="321"/>
    </location>
</feature>
<dbReference type="GO" id="GO:0008270">
    <property type="term" value="F:zinc ion binding"/>
    <property type="evidence" value="ECO:0007669"/>
    <property type="project" value="UniProtKB-KW"/>
</dbReference>
<reference evidence="10" key="1">
    <citation type="submission" date="2017-04" db="EMBL/GenBank/DDBJ databases">
        <title>Population genomics of picophytoplankton unveils novel chromosome hypervariability.</title>
        <authorList>
            <consortium name="DOE Joint Genome Institute"/>
            <person name="Blanc-Mathieu R."/>
            <person name="Krasovec M."/>
            <person name="Hebrard M."/>
            <person name="Yau S."/>
            <person name="Desgranges E."/>
            <person name="Martin J."/>
            <person name="Schackwitz W."/>
            <person name="Kuo A."/>
            <person name="Salin G."/>
            <person name="Donnadieu C."/>
            <person name="Desdevises Y."/>
            <person name="Sanchez-Ferandin S."/>
            <person name="Moreau H."/>
            <person name="Rivals E."/>
            <person name="Grigoriev I.V."/>
            <person name="Grimsley N."/>
            <person name="Eyre-Walker A."/>
            <person name="Piganeau G."/>
        </authorList>
    </citation>
    <scope>NUCLEOTIDE SEQUENCE [LARGE SCALE GENOMIC DNA]</scope>
    <source>
        <strain evidence="10">RCC 1115</strain>
    </source>
</reference>
<dbReference type="GO" id="GO:0031298">
    <property type="term" value="C:replication fork protection complex"/>
    <property type="evidence" value="ECO:0007669"/>
    <property type="project" value="TreeGrafter"/>
</dbReference>
<feature type="compositionally biased region" description="Basic and acidic residues" evidence="8">
    <location>
        <begin position="163"/>
        <end position="174"/>
    </location>
</feature>
<keyword evidence="6" id="KW-0862">Zinc</keyword>
<comment type="similarity">
    <text evidence="2 7">Belongs to the CSM3 family.</text>
</comment>
<keyword evidence="3 7" id="KW-0227">DNA damage</keyword>
<feature type="domain" description="CCHC-type" evidence="9">
    <location>
        <begin position="6"/>
        <end position="19"/>
    </location>
</feature>
<feature type="region of interest" description="Disordered" evidence="8">
    <location>
        <begin position="163"/>
        <end position="354"/>
    </location>
</feature>
<keyword evidence="6" id="KW-0863">Zinc-finger</keyword>
<evidence type="ECO:0000256" key="2">
    <source>
        <dbReference type="ARBA" id="ARBA00006075"/>
    </source>
</evidence>
<dbReference type="PANTHER" id="PTHR13220">
    <property type="entry name" value="TIMELESS INTERACTING-RELATED"/>
    <property type="match status" value="1"/>
</dbReference>
<feature type="compositionally biased region" description="Low complexity" evidence="8">
    <location>
        <begin position="34"/>
        <end position="55"/>
    </location>
</feature>
<evidence type="ECO:0000256" key="1">
    <source>
        <dbReference type="ARBA" id="ARBA00004123"/>
    </source>
</evidence>
<dbReference type="GO" id="GO:0031297">
    <property type="term" value="P:replication fork processing"/>
    <property type="evidence" value="ECO:0007669"/>
    <property type="project" value="UniProtKB-UniRule"/>
</dbReference>
<organism evidence="10">
    <name type="scientific">Ostreococcus tauri</name>
    <name type="common">Marine green alga</name>
    <dbReference type="NCBI Taxonomy" id="70448"/>
    <lineage>
        <taxon>Eukaryota</taxon>
        <taxon>Viridiplantae</taxon>
        <taxon>Chlorophyta</taxon>
        <taxon>Mamiellophyceae</taxon>
        <taxon>Mamiellales</taxon>
        <taxon>Bathycoccaceae</taxon>
        <taxon>Ostreococcus</taxon>
    </lineage>
</organism>
<dbReference type="GO" id="GO:0006974">
    <property type="term" value="P:DNA damage response"/>
    <property type="evidence" value="ECO:0007669"/>
    <property type="project" value="UniProtKB-KW"/>
</dbReference>
<dbReference type="InterPro" id="IPR040038">
    <property type="entry name" value="TIPIN/Csm3/Swi3"/>
</dbReference>
<name>A0A1Y5IRC6_OSTTA</name>
<keyword evidence="4 7" id="KW-0539">Nucleus</keyword>
<dbReference type="Proteomes" id="UP000195557">
    <property type="component" value="Unassembled WGS sequence"/>
</dbReference>
<evidence type="ECO:0000256" key="3">
    <source>
        <dbReference type="ARBA" id="ARBA00022763"/>
    </source>
</evidence>
<feature type="compositionally biased region" description="Acidic residues" evidence="8">
    <location>
        <begin position="176"/>
        <end position="187"/>
    </location>
</feature>
<feature type="compositionally biased region" description="Acidic residues" evidence="8">
    <location>
        <begin position="196"/>
        <end position="233"/>
    </location>
</feature>
<accession>A0A1Y5IRC6</accession>
<dbReference type="PROSITE" id="PS50158">
    <property type="entry name" value="ZF_CCHC"/>
    <property type="match status" value="1"/>
</dbReference>
<evidence type="ECO:0000256" key="4">
    <source>
        <dbReference type="ARBA" id="ARBA00023242"/>
    </source>
</evidence>
<evidence type="ECO:0000256" key="8">
    <source>
        <dbReference type="SAM" id="MobiDB-lite"/>
    </source>
</evidence>
<keyword evidence="6" id="KW-0479">Metal-binding</keyword>
<dbReference type="GO" id="GO:0003677">
    <property type="term" value="F:DNA binding"/>
    <property type="evidence" value="ECO:0007669"/>
    <property type="project" value="TreeGrafter"/>
</dbReference>
<dbReference type="Gene3D" id="4.10.60.10">
    <property type="entry name" value="Zinc finger, CCHC-type"/>
    <property type="match status" value="1"/>
</dbReference>
<evidence type="ECO:0000256" key="7">
    <source>
        <dbReference type="RuleBase" id="RU366049"/>
    </source>
</evidence>
<feature type="compositionally biased region" description="Acidic residues" evidence="8">
    <location>
        <begin position="327"/>
        <end position="337"/>
    </location>
</feature>
<comment type="function">
    <text evidence="7">Plays an important role in the control of DNA replication and the maintenance of replication fork stability.</text>
</comment>
<dbReference type="AlphaFoldDB" id="A0A1Y5IRC6"/>
<sequence length="354" mass="38907">MPRGNCARCGEPGHWAKDCTAPRARASERDGMETIADGTTTTTTGPDGDGRTTATARRKKTARRPKFSIHEHLLGPNGLGVVYATFPEKFREASKGDGHEAADAAALVAMYKEWAVKMYPYAPAEETLERVSKLGKDKAVRAAIREFHERDFGGGVGERVAEMEREEAAARGEDVFFPDDDDVDDENAPTTAGAPDADDGIVADDVDFPDDDDDGFEDLEEDYVFEEEDEDAADALREADAAGADEDVDFPDDDEDDENDDEPSGKRSKQVKGATDATKEAFAKLAKKVGKNVEDENVVRDATNVSPVRSPPRRKILRVRPKILDASSEDEDEDEPEEPARRRRAVHMDEDDEE</sequence>
<dbReference type="InterPro" id="IPR036875">
    <property type="entry name" value="Znf_CCHC_sf"/>
</dbReference>
<dbReference type="InterPro" id="IPR001878">
    <property type="entry name" value="Znf_CCHC"/>
</dbReference>
<dbReference type="eggNOG" id="KOG3004">
    <property type="taxonomic scope" value="Eukaryota"/>
</dbReference>
<evidence type="ECO:0000256" key="5">
    <source>
        <dbReference type="ARBA" id="ARBA00023306"/>
    </source>
</evidence>
<dbReference type="SUPFAM" id="SSF57756">
    <property type="entry name" value="Retrovirus zinc finger-like domains"/>
    <property type="match status" value="1"/>
</dbReference>
<gene>
    <name evidence="10" type="ORF">BE221DRAFT_107061</name>
</gene>
<proteinExistence type="inferred from homology"/>
<dbReference type="Pfam" id="PF07962">
    <property type="entry name" value="Swi3"/>
    <property type="match status" value="1"/>
</dbReference>